<dbReference type="EMBL" id="JBHTLH010000043">
    <property type="protein sequence ID" value="MFD1126375.1"/>
    <property type="molecule type" value="Genomic_DNA"/>
</dbReference>
<sequence length="323" mass="36953">MEISEQVAQLYNAAIKHQASDIYFLPVNDYYLIKIRNAELLMIWDKVKNEQARRMINYCKYMANMALSESRRPQIGSMTWQADHKQYSLRLSSVGDFLGAESMVIRIIYELQDVKTAFFNQQALFELQELTGHRGLIVFSGPTGSGKTTTIYNLVNQIAADQVVMTIEDPVEIKQLNYLQLQVNREAGMDYSDLIKVGLRHRPDIFIIGEIRDSLTAQAAIKAALSGHLVYSTIHAQDPCGVISRLKQLGIEEQFIFQSLTAIGYQRLIPTINGGKRALLKAHSLHELTRIKSYDWSDWQGELERAISKRQITRETAKKYWYG</sequence>
<accession>A0ABW3PWY2</accession>
<dbReference type="RefSeq" id="WP_121977352.1">
    <property type="nucleotide sequence ID" value="NZ_JBHTLH010000043.1"/>
</dbReference>
<reference evidence="6" key="1">
    <citation type="journal article" date="2019" name="Int. J. Syst. Evol. Microbiol.">
        <title>The Global Catalogue of Microorganisms (GCM) 10K type strain sequencing project: providing services to taxonomists for standard genome sequencing and annotation.</title>
        <authorList>
            <consortium name="The Broad Institute Genomics Platform"/>
            <consortium name="The Broad Institute Genome Sequencing Center for Infectious Disease"/>
            <person name="Wu L."/>
            <person name="Ma J."/>
        </authorList>
    </citation>
    <scope>NUCLEOTIDE SEQUENCE [LARGE SCALE GENOMIC DNA]</scope>
    <source>
        <strain evidence="6">CCUG 71848</strain>
    </source>
</reference>
<dbReference type="Proteomes" id="UP001597156">
    <property type="component" value="Unassembled WGS sequence"/>
</dbReference>
<dbReference type="InterPro" id="IPR001482">
    <property type="entry name" value="T2SS/T4SS_dom"/>
</dbReference>
<dbReference type="InterPro" id="IPR027417">
    <property type="entry name" value="P-loop_NTPase"/>
</dbReference>
<name>A0ABW3PWY2_9LACO</name>
<comment type="similarity">
    <text evidence="1">Belongs to the GSP E family.</text>
</comment>
<organism evidence="5 6">
    <name type="scientific">Lentilactobacillus raoultii</name>
    <dbReference type="NCBI Taxonomy" id="1987503"/>
    <lineage>
        <taxon>Bacteria</taxon>
        <taxon>Bacillati</taxon>
        <taxon>Bacillota</taxon>
        <taxon>Bacilli</taxon>
        <taxon>Lactobacillales</taxon>
        <taxon>Lactobacillaceae</taxon>
        <taxon>Lentilactobacillus</taxon>
    </lineage>
</organism>
<evidence type="ECO:0000313" key="6">
    <source>
        <dbReference type="Proteomes" id="UP001597156"/>
    </source>
</evidence>
<evidence type="ECO:0000256" key="2">
    <source>
        <dbReference type="ARBA" id="ARBA00022741"/>
    </source>
</evidence>
<dbReference type="InterPro" id="IPR047667">
    <property type="entry name" value="ATPase_ComGA"/>
</dbReference>
<dbReference type="PANTHER" id="PTHR30258">
    <property type="entry name" value="TYPE II SECRETION SYSTEM PROTEIN GSPE-RELATED"/>
    <property type="match status" value="1"/>
</dbReference>
<evidence type="ECO:0000256" key="3">
    <source>
        <dbReference type="ARBA" id="ARBA00022840"/>
    </source>
</evidence>
<gene>
    <name evidence="5" type="primary">comGA</name>
    <name evidence="5" type="ORF">ACFQ22_13600</name>
</gene>
<evidence type="ECO:0000313" key="5">
    <source>
        <dbReference type="EMBL" id="MFD1126375.1"/>
    </source>
</evidence>
<keyword evidence="6" id="KW-1185">Reference proteome</keyword>
<comment type="caution">
    <text evidence="5">The sequence shown here is derived from an EMBL/GenBank/DDBJ whole genome shotgun (WGS) entry which is preliminary data.</text>
</comment>
<dbReference type="NCBIfam" id="NF041000">
    <property type="entry name" value="ATPase_ComGA"/>
    <property type="match status" value="1"/>
</dbReference>
<evidence type="ECO:0000259" key="4">
    <source>
        <dbReference type="Pfam" id="PF00437"/>
    </source>
</evidence>
<protein>
    <submittedName>
        <fullName evidence="5">Competence type IV pilus ATPase ComGA</fullName>
    </submittedName>
</protein>
<dbReference type="SUPFAM" id="SSF52540">
    <property type="entry name" value="P-loop containing nucleoside triphosphate hydrolases"/>
    <property type="match status" value="1"/>
</dbReference>
<keyword evidence="3" id="KW-0067">ATP-binding</keyword>
<dbReference type="Gene3D" id="3.40.50.300">
    <property type="entry name" value="P-loop containing nucleotide triphosphate hydrolases"/>
    <property type="match status" value="1"/>
</dbReference>
<dbReference type="Gene3D" id="3.30.450.90">
    <property type="match status" value="1"/>
</dbReference>
<proteinExistence type="inferred from homology"/>
<evidence type="ECO:0000256" key="1">
    <source>
        <dbReference type="ARBA" id="ARBA00006611"/>
    </source>
</evidence>
<keyword evidence="2" id="KW-0547">Nucleotide-binding</keyword>
<dbReference type="PANTHER" id="PTHR30258:SF2">
    <property type="entry name" value="COMG OPERON PROTEIN 1"/>
    <property type="match status" value="1"/>
</dbReference>
<feature type="domain" description="Bacterial type II secretion system protein E" evidence="4">
    <location>
        <begin position="5"/>
        <end position="273"/>
    </location>
</feature>
<dbReference type="CDD" id="cd01129">
    <property type="entry name" value="PulE-GspE-like"/>
    <property type="match status" value="1"/>
</dbReference>
<dbReference type="Pfam" id="PF00437">
    <property type="entry name" value="T2SSE"/>
    <property type="match status" value="1"/>
</dbReference>